<evidence type="ECO:0008006" key="2">
    <source>
        <dbReference type="Google" id="ProtNLM"/>
    </source>
</evidence>
<sequence length="154" mass="16692">IVMGTIAYQWIRTYVPSEGLACPEDVSVFIKEYACGGGEFNITLKNNGKFSIAGYFIHVTNESEQEIATTDISQNITLGGVSAGGAVIFVSASTNSMKPNEEKKSVFDLTGADITNKIELVQITPVRYHTVDNKLRFVSCGGAKIKEELTCDLT</sequence>
<proteinExistence type="predicted"/>
<evidence type="ECO:0000313" key="1">
    <source>
        <dbReference type="EMBL" id="GAG16259.1"/>
    </source>
</evidence>
<comment type="caution">
    <text evidence="1">The sequence shown here is derived from an EMBL/GenBank/DDBJ whole genome shotgun (WGS) entry which is preliminary data.</text>
</comment>
<dbReference type="AlphaFoldDB" id="X0VDL7"/>
<feature type="non-terminal residue" evidence="1">
    <location>
        <position position="1"/>
    </location>
</feature>
<protein>
    <recommendedName>
        <fullName evidence="2">LTD domain-containing protein</fullName>
    </recommendedName>
</protein>
<dbReference type="EMBL" id="BARS01031267">
    <property type="protein sequence ID" value="GAG16259.1"/>
    <property type="molecule type" value="Genomic_DNA"/>
</dbReference>
<accession>X0VDL7</accession>
<organism evidence="1">
    <name type="scientific">marine sediment metagenome</name>
    <dbReference type="NCBI Taxonomy" id="412755"/>
    <lineage>
        <taxon>unclassified sequences</taxon>
        <taxon>metagenomes</taxon>
        <taxon>ecological metagenomes</taxon>
    </lineage>
</organism>
<name>X0VDL7_9ZZZZ</name>
<gene>
    <name evidence="1" type="ORF">S01H1_48677</name>
</gene>
<reference evidence="1" key="1">
    <citation type="journal article" date="2014" name="Front. Microbiol.">
        <title>High frequency of phylogenetically diverse reductive dehalogenase-homologous genes in deep subseafloor sedimentary metagenomes.</title>
        <authorList>
            <person name="Kawai M."/>
            <person name="Futagami T."/>
            <person name="Toyoda A."/>
            <person name="Takaki Y."/>
            <person name="Nishi S."/>
            <person name="Hori S."/>
            <person name="Arai W."/>
            <person name="Tsubouchi T."/>
            <person name="Morono Y."/>
            <person name="Uchiyama I."/>
            <person name="Ito T."/>
            <person name="Fujiyama A."/>
            <person name="Inagaki F."/>
            <person name="Takami H."/>
        </authorList>
    </citation>
    <scope>NUCLEOTIDE SEQUENCE</scope>
    <source>
        <strain evidence="1">Expedition CK06-06</strain>
    </source>
</reference>